<dbReference type="InterPro" id="IPR011032">
    <property type="entry name" value="GroES-like_sf"/>
</dbReference>
<dbReference type="Gene3D" id="3.40.50.720">
    <property type="entry name" value="NAD(P)-binding Rossmann-like Domain"/>
    <property type="match status" value="1"/>
</dbReference>
<dbReference type="SUPFAM" id="SSF50129">
    <property type="entry name" value="GroES-like"/>
    <property type="match status" value="1"/>
</dbReference>
<evidence type="ECO:0000259" key="1">
    <source>
        <dbReference type="SMART" id="SM00829"/>
    </source>
</evidence>
<proteinExistence type="predicted"/>
<dbReference type="SUPFAM" id="SSF51735">
    <property type="entry name" value="NAD(P)-binding Rossmann-fold domains"/>
    <property type="match status" value="1"/>
</dbReference>
<dbReference type="CDD" id="cd08276">
    <property type="entry name" value="MDR7"/>
    <property type="match status" value="1"/>
</dbReference>
<accession>A0AAV9MYN9</accession>
<dbReference type="AlphaFoldDB" id="A0AAV9MYN9"/>
<dbReference type="GO" id="GO:0016491">
    <property type="term" value="F:oxidoreductase activity"/>
    <property type="evidence" value="ECO:0007669"/>
    <property type="project" value="InterPro"/>
</dbReference>
<dbReference type="InterPro" id="IPR020843">
    <property type="entry name" value="ER"/>
</dbReference>
<organism evidence="2 3">
    <name type="scientific">Exophiala bonariae</name>
    <dbReference type="NCBI Taxonomy" id="1690606"/>
    <lineage>
        <taxon>Eukaryota</taxon>
        <taxon>Fungi</taxon>
        <taxon>Dikarya</taxon>
        <taxon>Ascomycota</taxon>
        <taxon>Pezizomycotina</taxon>
        <taxon>Eurotiomycetes</taxon>
        <taxon>Chaetothyriomycetidae</taxon>
        <taxon>Chaetothyriales</taxon>
        <taxon>Herpotrichiellaceae</taxon>
        <taxon>Exophiala</taxon>
    </lineage>
</organism>
<dbReference type="InterPro" id="IPR036291">
    <property type="entry name" value="NAD(P)-bd_dom_sf"/>
</dbReference>
<evidence type="ECO:0000313" key="3">
    <source>
        <dbReference type="Proteomes" id="UP001358417"/>
    </source>
</evidence>
<dbReference type="Pfam" id="PF00107">
    <property type="entry name" value="ADH_zinc_N"/>
    <property type="match status" value="1"/>
</dbReference>
<dbReference type="GeneID" id="89975664"/>
<dbReference type="EMBL" id="JAVRRD010000029">
    <property type="protein sequence ID" value="KAK5046737.1"/>
    <property type="molecule type" value="Genomic_DNA"/>
</dbReference>
<reference evidence="2 3" key="1">
    <citation type="submission" date="2023-08" db="EMBL/GenBank/DDBJ databases">
        <title>Black Yeasts Isolated from many extreme environments.</title>
        <authorList>
            <person name="Coleine C."/>
            <person name="Stajich J.E."/>
            <person name="Selbmann L."/>
        </authorList>
    </citation>
    <scope>NUCLEOTIDE SEQUENCE [LARGE SCALE GENOMIC DNA]</scope>
    <source>
        <strain evidence="2 3">CCFEE 5792</strain>
    </source>
</reference>
<dbReference type="Proteomes" id="UP001358417">
    <property type="component" value="Unassembled WGS sequence"/>
</dbReference>
<dbReference type="PANTHER" id="PTHR45033:SF2">
    <property type="entry name" value="ZINC-TYPE ALCOHOL DEHYDROGENASE-LIKE PROTEIN C1773.06C"/>
    <property type="match status" value="1"/>
</dbReference>
<comment type="caution">
    <text evidence="2">The sequence shown here is derived from an EMBL/GenBank/DDBJ whole genome shotgun (WGS) entry which is preliminary data.</text>
</comment>
<protein>
    <recommendedName>
        <fullName evidence="1">Enoyl reductase (ER) domain-containing protein</fullName>
    </recommendedName>
</protein>
<sequence>MPSAWQILPSESKDWRTLDGISNLHLANDVEKPNPGPKTALIRIRAAALNARDMMVVARDPIYQSFASPNLSPCGDGAGEDEYLLAAPSSLSYEELAALPCAAGTAANALFFGPMPLKKGMTVLTQGTGGVSSGAIQLASACGATVIATSSSDSKLELAKKMGASHTINYNTTPNWAEEVLRITNGKGVDHVLDVGGADTLEQSLQATRQAGLVSLIGYLSKPKTYDIVPAMLFGAKTIRGIFQIRKDMVAKVLKIYDEKGLHPQISHTYEWENAKDAFAALVAQSGVGKIVIKVGK</sequence>
<dbReference type="RefSeq" id="XP_064702320.1">
    <property type="nucleotide sequence ID" value="XM_064851051.1"/>
</dbReference>
<dbReference type="Gene3D" id="3.90.180.10">
    <property type="entry name" value="Medium-chain alcohol dehydrogenases, catalytic domain"/>
    <property type="match status" value="2"/>
</dbReference>
<dbReference type="InterPro" id="IPR013149">
    <property type="entry name" value="ADH-like_C"/>
</dbReference>
<dbReference type="SMART" id="SM00829">
    <property type="entry name" value="PKS_ER"/>
    <property type="match status" value="1"/>
</dbReference>
<dbReference type="InterPro" id="IPR052711">
    <property type="entry name" value="Zinc_ADH-like"/>
</dbReference>
<keyword evidence="3" id="KW-1185">Reference proteome</keyword>
<feature type="domain" description="Enoyl reductase (ER)" evidence="1">
    <location>
        <begin position="20"/>
        <end position="293"/>
    </location>
</feature>
<dbReference type="PANTHER" id="PTHR45033">
    <property type="match status" value="1"/>
</dbReference>
<gene>
    <name evidence="2" type="ORF">LTR84_007498</name>
</gene>
<evidence type="ECO:0000313" key="2">
    <source>
        <dbReference type="EMBL" id="KAK5046737.1"/>
    </source>
</evidence>
<name>A0AAV9MYN9_9EURO</name>